<gene>
    <name evidence="2" type="ORF">BDV96DRAFT_597973</name>
</gene>
<dbReference type="AlphaFoldDB" id="A0A6A5ZCU6"/>
<dbReference type="Proteomes" id="UP000799770">
    <property type="component" value="Unassembled WGS sequence"/>
</dbReference>
<evidence type="ECO:0000313" key="3">
    <source>
        <dbReference type="Proteomes" id="UP000799770"/>
    </source>
</evidence>
<proteinExistence type="predicted"/>
<feature type="compositionally biased region" description="Basic and acidic residues" evidence="1">
    <location>
        <begin position="123"/>
        <end position="147"/>
    </location>
</feature>
<feature type="compositionally biased region" description="Basic and acidic residues" evidence="1">
    <location>
        <begin position="224"/>
        <end position="239"/>
    </location>
</feature>
<feature type="compositionally biased region" description="Basic and acidic residues" evidence="1">
    <location>
        <begin position="154"/>
        <end position="163"/>
    </location>
</feature>
<evidence type="ECO:0000313" key="2">
    <source>
        <dbReference type="EMBL" id="KAF2117026.1"/>
    </source>
</evidence>
<feature type="region of interest" description="Disordered" evidence="1">
    <location>
        <begin position="121"/>
        <end position="271"/>
    </location>
</feature>
<dbReference type="EMBL" id="ML977319">
    <property type="protein sequence ID" value="KAF2117026.1"/>
    <property type="molecule type" value="Genomic_DNA"/>
</dbReference>
<name>A0A6A5ZCU6_9PLEO</name>
<evidence type="ECO:0000256" key="1">
    <source>
        <dbReference type="SAM" id="MobiDB-lite"/>
    </source>
</evidence>
<organism evidence="2 3">
    <name type="scientific">Lophiotrema nucula</name>
    <dbReference type="NCBI Taxonomy" id="690887"/>
    <lineage>
        <taxon>Eukaryota</taxon>
        <taxon>Fungi</taxon>
        <taxon>Dikarya</taxon>
        <taxon>Ascomycota</taxon>
        <taxon>Pezizomycotina</taxon>
        <taxon>Dothideomycetes</taxon>
        <taxon>Pleosporomycetidae</taxon>
        <taxon>Pleosporales</taxon>
        <taxon>Lophiotremataceae</taxon>
        <taxon>Lophiotrema</taxon>
    </lineage>
</organism>
<keyword evidence="3" id="KW-1185">Reference proteome</keyword>
<protein>
    <submittedName>
        <fullName evidence="2">Uncharacterized protein</fullName>
    </submittedName>
</protein>
<sequence length="453" mass="51568">MKLYSDLTVEEKEEVDSHLSQIQASWEIEDITGVIPEPLWPRREMPGLGKKKGTIQPQDLGASFLQRLTDLAVNTPGRIEEVRSGWRNIVNQRRGKYLKTGTKWVTQKDIDALKKKLVALGPPREDKTPEFEQHVDSDDVRSARRESNYAVPHPEQRMDRYDHDEESEPVNRGRRRKRPIQEEREEAGSHQQTSRENGDITMPLDSALFSPGAVQSVRRARRPSRTDADRASKRQRLSEDDSDRNSLYSRQSAPAAYTSLTYPPAGGERPPIFAQHRYAEVPRPKPLEPALRTHIQALINKASVPDTLSQINLCDRPRPRPIRRPRISRPQHHIDQGTLSAERQPISNPPTEVPILPQSFLRQALGSNLQLPPIGPPNNDLGSQVMSHDVQAAVHPRDLQGVRSELKFKLMNIRMKQESLKARRCDAEINECEWEYAVTLHEALETKDSGEHG</sequence>
<feature type="compositionally biased region" description="Basic and acidic residues" evidence="1">
    <location>
        <begin position="179"/>
        <end position="188"/>
    </location>
</feature>
<reference evidence="2" key="1">
    <citation type="journal article" date="2020" name="Stud. Mycol.">
        <title>101 Dothideomycetes genomes: a test case for predicting lifestyles and emergence of pathogens.</title>
        <authorList>
            <person name="Haridas S."/>
            <person name="Albert R."/>
            <person name="Binder M."/>
            <person name="Bloem J."/>
            <person name="Labutti K."/>
            <person name="Salamov A."/>
            <person name="Andreopoulos B."/>
            <person name="Baker S."/>
            <person name="Barry K."/>
            <person name="Bills G."/>
            <person name="Bluhm B."/>
            <person name="Cannon C."/>
            <person name="Castanera R."/>
            <person name="Culley D."/>
            <person name="Daum C."/>
            <person name="Ezra D."/>
            <person name="Gonzalez J."/>
            <person name="Henrissat B."/>
            <person name="Kuo A."/>
            <person name="Liang C."/>
            <person name="Lipzen A."/>
            <person name="Lutzoni F."/>
            <person name="Magnuson J."/>
            <person name="Mondo S."/>
            <person name="Nolan M."/>
            <person name="Ohm R."/>
            <person name="Pangilinan J."/>
            <person name="Park H.-J."/>
            <person name="Ramirez L."/>
            <person name="Alfaro M."/>
            <person name="Sun H."/>
            <person name="Tritt A."/>
            <person name="Yoshinaga Y."/>
            <person name="Zwiers L.-H."/>
            <person name="Turgeon B."/>
            <person name="Goodwin S."/>
            <person name="Spatafora J."/>
            <person name="Crous P."/>
            <person name="Grigoriev I."/>
        </authorList>
    </citation>
    <scope>NUCLEOTIDE SEQUENCE</scope>
    <source>
        <strain evidence="2">CBS 627.86</strain>
    </source>
</reference>
<accession>A0A6A5ZCU6</accession>